<protein>
    <recommendedName>
        <fullName evidence="3">Cytochrome c domain-containing protein</fullName>
    </recommendedName>
</protein>
<dbReference type="InterPro" id="IPR018247">
    <property type="entry name" value="EF_Hand_1_Ca_BS"/>
</dbReference>
<dbReference type="Proteomes" id="UP000266089">
    <property type="component" value="Unassembled WGS sequence"/>
</dbReference>
<evidence type="ECO:0008006" key="3">
    <source>
        <dbReference type="Google" id="ProtNLM"/>
    </source>
</evidence>
<reference evidence="1 2" key="1">
    <citation type="submission" date="2018-08" db="EMBL/GenBank/DDBJ databases">
        <title>Meiothermus cateniformans JCM 15151 genome sequencing project.</title>
        <authorList>
            <person name="Da Costa M.S."/>
            <person name="Albuquerque L."/>
            <person name="Raposo P."/>
            <person name="Froufe H.J.C."/>
            <person name="Barroso C.S."/>
            <person name="Egas C."/>
        </authorList>
    </citation>
    <scope>NUCLEOTIDE SEQUENCE [LARGE SCALE GENOMIC DNA]</scope>
    <source>
        <strain evidence="1 2">JCM 15151</strain>
    </source>
</reference>
<evidence type="ECO:0000313" key="1">
    <source>
        <dbReference type="EMBL" id="RIH74651.1"/>
    </source>
</evidence>
<name>A0A399DWF4_9DEIN</name>
<organism evidence="1 2">
    <name type="scientific">Meiothermus taiwanensis</name>
    <dbReference type="NCBI Taxonomy" id="172827"/>
    <lineage>
        <taxon>Bacteria</taxon>
        <taxon>Thermotogati</taxon>
        <taxon>Deinococcota</taxon>
        <taxon>Deinococci</taxon>
        <taxon>Thermales</taxon>
        <taxon>Thermaceae</taxon>
        <taxon>Meiothermus</taxon>
    </lineage>
</organism>
<accession>A0A399DWF4</accession>
<dbReference type="EMBL" id="QWKX01000101">
    <property type="protein sequence ID" value="RIH74651.1"/>
    <property type="molecule type" value="Genomic_DNA"/>
</dbReference>
<comment type="caution">
    <text evidence="1">The sequence shown here is derived from an EMBL/GenBank/DDBJ whole genome shotgun (WGS) entry which is preliminary data.</text>
</comment>
<evidence type="ECO:0000313" key="2">
    <source>
        <dbReference type="Proteomes" id="UP000266089"/>
    </source>
</evidence>
<proteinExistence type="predicted"/>
<dbReference type="RefSeq" id="WP_027887791.1">
    <property type="nucleotide sequence ID" value="NZ_JBHSXZ010000049.1"/>
</dbReference>
<dbReference type="AlphaFoldDB" id="A0A399DWF4"/>
<dbReference type="PROSITE" id="PS00018">
    <property type="entry name" value="EF_HAND_1"/>
    <property type="match status" value="1"/>
</dbReference>
<gene>
    <name evidence="1" type="ORF">Mcate_02625</name>
</gene>
<sequence>MRKIGFWVLVWVVAAVPLVQARGPYRLQAIAQFNLVADSGDVRTVTCQYCHVGPNGGAPWNAFGNQVRANFKGSIGEALYEALKAMKDSDGDGYIDVLEVFAGTLPGDPSSKPLVTAQFLMQNLEKAGGVDIYKPK</sequence>
<dbReference type="OrthoDB" id="26024at2"/>